<dbReference type="InterPro" id="IPR043129">
    <property type="entry name" value="ATPase_NBD"/>
</dbReference>
<dbReference type="GO" id="GO:0005975">
    <property type="term" value="P:carbohydrate metabolic process"/>
    <property type="evidence" value="ECO:0007669"/>
    <property type="project" value="InterPro"/>
</dbReference>
<dbReference type="PANTHER" id="PTHR43095:SF5">
    <property type="entry name" value="XYLULOSE KINASE"/>
    <property type="match status" value="1"/>
</dbReference>
<proteinExistence type="predicted"/>
<dbReference type="InterPro" id="IPR050406">
    <property type="entry name" value="FGGY_Carb_Kinase"/>
</dbReference>
<accession>X1UC93</accession>
<dbReference type="EMBL" id="BARW01026077">
    <property type="protein sequence ID" value="GAJ15119.1"/>
    <property type="molecule type" value="Genomic_DNA"/>
</dbReference>
<evidence type="ECO:0000259" key="3">
    <source>
        <dbReference type="Pfam" id="PF02782"/>
    </source>
</evidence>
<dbReference type="GO" id="GO:0016301">
    <property type="term" value="F:kinase activity"/>
    <property type="evidence" value="ECO:0007669"/>
    <property type="project" value="UniProtKB-KW"/>
</dbReference>
<name>X1UC93_9ZZZZ</name>
<dbReference type="InterPro" id="IPR018483">
    <property type="entry name" value="Carb_kinase_FGGY_CS"/>
</dbReference>
<keyword evidence="1" id="KW-0808">Transferase</keyword>
<dbReference type="GO" id="GO:0016773">
    <property type="term" value="F:phosphotransferase activity, alcohol group as acceptor"/>
    <property type="evidence" value="ECO:0007669"/>
    <property type="project" value="InterPro"/>
</dbReference>
<evidence type="ECO:0000256" key="2">
    <source>
        <dbReference type="ARBA" id="ARBA00022777"/>
    </source>
</evidence>
<feature type="non-terminal residue" evidence="4">
    <location>
        <position position="1"/>
    </location>
</feature>
<dbReference type="AlphaFoldDB" id="X1UC93"/>
<sequence length="249" mass="27284">ACSIGTGGLVVTPMDHPQVAPDKGLHTIPHAIPGKWILMGAILSGGSSLSWFYKQVILGRGKTLKSENSYQSLFREVSPTPAASKGLIFLPYLKGERTPYLDPQARGAFIGLSLQHGRRDLTRAIMEGVVFALRQSLEKFKELGIEISNVTTWGGGAKNKLWRQIQADIFNLPILISPTQEGSAYGAAITAAVSVGIFSSIKEACQEWIRIKEKILPNPKNVAVYNKAYLIYRGLYSKLKDDFHGLSEL</sequence>
<dbReference type="PROSITE" id="PS00445">
    <property type="entry name" value="FGGY_KINASES_2"/>
    <property type="match status" value="1"/>
</dbReference>
<dbReference type="Gene3D" id="3.30.420.40">
    <property type="match status" value="1"/>
</dbReference>
<evidence type="ECO:0000256" key="1">
    <source>
        <dbReference type="ARBA" id="ARBA00022679"/>
    </source>
</evidence>
<protein>
    <recommendedName>
        <fullName evidence="3">Carbohydrate kinase FGGY C-terminal domain-containing protein</fullName>
    </recommendedName>
</protein>
<dbReference type="InterPro" id="IPR018485">
    <property type="entry name" value="FGGY_C"/>
</dbReference>
<reference evidence="4" key="1">
    <citation type="journal article" date="2014" name="Front. Microbiol.">
        <title>High frequency of phylogenetically diverse reductive dehalogenase-homologous genes in deep subseafloor sedimentary metagenomes.</title>
        <authorList>
            <person name="Kawai M."/>
            <person name="Futagami T."/>
            <person name="Toyoda A."/>
            <person name="Takaki Y."/>
            <person name="Nishi S."/>
            <person name="Hori S."/>
            <person name="Arai W."/>
            <person name="Tsubouchi T."/>
            <person name="Morono Y."/>
            <person name="Uchiyama I."/>
            <person name="Ito T."/>
            <person name="Fujiyama A."/>
            <person name="Inagaki F."/>
            <person name="Takami H."/>
        </authorList>
    </citation>
    <scope>NUCLEOTIDE SEQUENCE</scope>
    <source>
        <strain evidence="4">Expedition CK06-06</strain>
    </source>
</reference>
<organism evidence="4">
    <name type="scientific">marine sediment metagenome</name>
    <dbReference type="NCBI Taxonomy" id="412755"/>
    <lineage>
        <taxon>unclassified sequences</taxon>
        <taxon>metagenomes</taxon>
        <taxon>ecological metagenomes</taxon>
    </lineage>
</organism>
<dbReference type="Pfam" id="PF02782">
    <property type="entry name" value="FGGY_C"/>
    <property type="match status" value="1"/>
</dbReference>
<feature type="domain" description="Carbohydrate kinase FGGY C-terminal" evidence="3">
    <location>
        <begin position="1"/>
        <end position="194"/>
    </location>
</feature>
<gene>
    <name evidence="4" type="ORF">S12H4_42587</name>
</gene>
<dbReference type="SUPFAM" id="SSF53067">
    <property type="entry name" value="Actin-like ATPase domain"/>
    <property type="match status" value="1"/>
</dbReference>
<evidence type="ECO:0000313" key="4">
    <source>
        <dbReference type="EMBL" id="GAJ15119.1"/>
    </source>
</evidence>
<keyword evidence="2" id="KW-0418">Kinase</keyword>
<dbReference type="PANTHER" id="PTHR43095">
    <property type="entry name" value="SUGAR KINASE"/>
    <property type="match status" value="1"/>
</dbReference>
<comment type="caution">
    <text evidence="4">The sequence shown here is derived from an EMBL/GenBank/DDBJ whole genome shotgun (WGS) entry which is preliminary data.</text>
</comment>